<protein>
    <submittedName>
        <fullName evidence="2">Uncharacterized protein</fullName>
    </submittedName>
</protein>
<keyword evidence="3" id="KW-1185">Reference proteome</keyword>
<dbReference type="SUPFAM" id="SSF56047">
    <property type="entry name" value="Ribosomal protein S8"/>
    <property type="match status" value="1"/>
</dbReference>
<dbReference type="Proteomes" id="UP000799437">
    <property type="component" value="Unassembled WGS sequence"/>
</dbReference>
<evidence type="ECO:0000256" key="1">
    <source>
        <dbReference type="SAM" id="MobiDB-lite"/>
    </source>
</evidence>
<feature type="compositionally biased region" description="Basic and acidic residues" evidence="1">
    <location>
        <begin position="275"/>
        <end position="291"/>
    </location>
</feature>
<organism evidence="2 3">
    <name type="scientific">Pseudovirgaria hyperparasitica</name>
    <dbReference type="NCBI Taxonomy" id="470096"/>
    <lineage>
        <taxon>Eukaryota</taxon>
        <taxon>Fungi</taxon>
        <taxon>Dikarya</taxon>
        <taxon>Ascomycota</taxon>
        <taxon>Pezizomycotina</taxon>
        <taxon>Dothideomycetes</taxon>
        <taxon>Dothideomycetes incertae sedis</taxon>
        <taxon>Acrospermales</taxon>
        <taxon>Acrospermaceae</taxon>
        <taxon>Pseudovirgaria</taxon>
    </lineage>
</organism>
<evidence type="ECO:0000313" key="2">
    <source>
        <dbReference type="EMBL" id="KAF2756279.1"/>
    </source>
</evidence>
<name>A0A6A6W2D0_9PEZI</name>
<dbReference type="GeneID" id="54485482"/>
<dbReference type="OrthoDB" id="409928at2759"/>
<evidence type="ECO:0000313" key="3">
    <source>
        <dbReference type="Proteomes" id="UP000799437"/>
    </source>
</evidence>
<dbReference type="InterPro" id="IPR035987">
    <property type="entry name" value="Ribosomal_uS8_sf"/>
</dbReference>
<dbReference type="GO" id="GO:0005840">
    <property type="term" value="C:ribosome"/>
    <property type="evidence" value="ECO:0007669"/>
    <property type="project" value="InterPro"/>
</dbReference>
<reference evidence="2" key="1">
    <citation type="journal article" date="2020" name="Stud. Mycol.">
        <title>101 Dothideomycetes genomes: a test case for predicting lifestyles and emergence of pathogens.</title>
        <authorList>
            <person name="Haridas S."/>
            <person name="Albert R."/>
            <person name="Binder M."/>
            <person name="Bloem J."/>
            <person name="Labutti K."/>
            <person name="Salamov A."/>
            <person name="Andreopoulos B."/>
            <person name="Baker S."/>
            <person name="Barry K."/>
            <person name="Bills G."/>
            <person name="Bluhm B."/>
            <person name="Cannon C."/>
            <person name="Castanera R."/>
            <person name="Culley D."/>
            <person name="Daum C."/>
            <person name="Ezra D."/>
            <person name="Gonzalez J."/>
            <person name="Henrissat B."/>
            <person name="Kuo A."/>
            <person name="Liang C."/>
            <person name="Lipzen A."/>
            <person name="Lutzoni F."/>
            <person name="Magnuson J."/>
            <person name="Mondo S."/>
            <person name="Nolan M."/>
            <person name="Ohm R."/>
            <person name="Pangilinan J."/>
            <person name="Park H.-J."/>
            <person name="Ramirez L."/>
            <person name="Alfaro M."/>
            <person name="Sun H."/>
            <person name="Tritt A."/>
            <person name="Yoshinaga Y."/>
            <person name="Zwiers L.-H."/>
            <person name="Turgeon B."/>
            <person name="Goodwin S."/>
            <person name="Spatafora J."/>
            <person name="Crous P."/>
            <person name="Grigoriev I."/>
        </authorList>
    </citation>
    <scope>NUCLEOTIDE SEQUENCE</scope>
    <source>
        <strain evidence="2">CBS 121739</strain>
    </source>
</reference>
<dbReference type="EMBL" id="ML996576">
    <property type="protein sequence ID" value="KAF2756279.1"/>
    <property type="molecule type" value="Genomic_DNA"/>
</dbReference>
<feature type="compositionally biased region" description="Basic and acidic residues" evidence="1">
    <location>
        <begin position="299"/>
        <end position="312"/>
    </location>
</feature>
<feature type="region of interest" description="Disordered" evidence="1">
    <location>
        <begin position="275"/>
        <end position="318"/>
    </location>
</feature>
<feature type="region of interest" description="Disordered" evidence="1">
    <location>
        <begin position="203"/>
        <end position="257"/>
    </location>
</feature>
<dbReference type="RefSeq" id="XP_033598730.1">
    <property type="nucleotide sequence ID" value="XM_033744428.1"/>
</dbReference>
<gene>
    <name evidence="2" type="ORF">EJ05DRAFT_478290</name>
</gene>
<dbReference type="GO" id="GO:0006412">
    <property type="term" value="P:translation"/>
    <property type="evidence" value="ECO:0007669"/>
    <property type="project" value="InterPro"/>
</dbReference>
<sequence length="318" mass="35683">MSLTHIGYVCSHIQNASQVRLGLTSIVATKVHVALMLALQKQGFISSVTLGSKKPPATFALQEQQQTPVKEQESSAIQDKPWLAYPQPSEATPSTQRSLKAEYERRWFGSPKLSFVNTLLAREQGTIEQFPPKVLQSYLADRKWLANVRHIWGPTEKSDAALERNSKHLMDSLDLPDSPFFTHMTELHEHEVGELQELAQWGQEQNTKRDAAPSTPSIWRKGYQPHSCPSTRPEPQGPAESTPTAAHSQCAPKPCAASSVDRPEILELRACHQEDVHDQQAHQAHDCHLGRPESYPCRPEPKRDQGHSESGRVHIHLY</sequence>
<accession>A0A6A6W2D0</accession>
<proteinExistence type="predicted"/>
<dbReference type="AlphaFoldDB" id="A0A6A6W2D0"/>
<dbReference type="GO" id="GO:0003735">
    <property type="term" value="F:structural constituent of ribosome"/>
    <property type="evidence" value="ECO:0007669"/>
    <property type="project" value="InterPro"/>
</dbReference>
<dbReference type="Gene3D" id="3.30.1370.30">
    <property type="match status" value="1"/>
</dbReference>